<evidence type="ECO:0000256" key="1">
    <source>
        <dbReference type="SAM" id="MobiDB-lite"/>
    </source>
</evidence>
<dbReference type="AlphaFoldDB" id="A0A2T6II96"/>
<dbReference type="Pfam" id="PF15477">
    <property type="entry name" value="SMAP"/>
    <property type="match status" value="1"/>
</dbReference>
<feature type="transmembrane region" description="Helical" evidence="2">
    <location>
        <begin position="163"/>
        <end position="183"/>
    </location>
</feature>
<feature type="compositionally biased region" description="Basic residues" evidence="1">
    <location>
        <begin position="582"/>
        <end position="599"/>
    </location>
</feature>
<evidence type="ECO:0000313" key="4">
    <source>
        <dbReference type="EMBL" id="PUA85071.1"/>
    </source>
</evidence>
<evidence type="ECO:0000256" key="2">
    <source>
        <dbReference type="SAM" id="Phobius"/>
    </source>
</evidence>
<feature type="compositionally biased region" description="Low complexity" evidence="1">
    <location>
        <begin position="600"/>
        <end position="611"/>
    </location>
</feature>
<feature type="region of interest" description="Disordered" evidence="1">
    <location>
        <begin position="761"/>
        <end position="793"/>
    </location>
</feature>
<gene>
    <name evidence="4" type="ORF">TGBR9_235740</name>
</gene>
<protein>
    <submittedName>
        <fullName evidence="4">Putative transmembrane protein</fullName>
    </submittedName>
</protein>
<keyword evidence="2 4" id="KW-0812">Transmembrane</keyword>
<feature type="compositionally biased region" description="Basic and acidic residues" evidence="1">
    <location>
        <begin position="761"/>
        <end position="787"/>
    </location>
</feature>
<name>A0A2T6II96_TOXGO</name>
<feature type="domain" description="Small acidic protein-like" evidence="3">
    <location>
        <begin position="794"/>
        <end position="864"/>
    </location>
</feature>
<dbReference type="EMBL" id="AFHV02002913">
    <property type="protein sequence ID" value="PUA85071.1"/>
    <property type="molecule type" value="Genomic_DNA"/>
</dbReference>
<dbReference type="Proteomes" id="UP000244488">
    <property type="component" value="Unassembled WGS sequence"/>
</dbReference>
<dbReference type="InterPro" id="IPR028124">
    <property type="entry name" value="SMAP_dom"/>
</dbReference>
<organism evidence="4 5">
    <name type="scientific">Toxoplasma gondii TgCATBr9</name>
    <dbReference type="NCBI Taxonomy" id="943120"/>
    <lineage>
        <taxon>Eukaryota</taxon>
        <taxon>Sar</taxon>
        <taxon>Alveolata</taxon>
        <taxon>Apicomplexa</taxon>
        <taxon>Conoidasida</taxon>
        <taxon>Coccidia</taxon>
        <taxon>Eucoccidiorida</taxon>
        <taxon>Eimeriorina</taxon>
        <taxon>Sarcocystidae</taxon>
        <taxon>Toxoplasma</taxon>
    </lineage>
</organism>
<feature type="compositionally biased region" description="Basic residues" evidence="1">
    <location>
        <begin position="612"/>
        <end position="622"/>
    </location>
</feature>
<reference evidence="4 5" key="1">
    <citation type="journal article" date="2016" name="Nat. Commun.">
        <title>Local admixture of amplified and diversified secreted pathogenesis determinants shapes mosaic Toxoplasma gondii genomes.</title>
        <authorList>
            <person name="Lorenzi H."/>
            <person name="Khan A."/>
            <person name="Behnke M.S."/>
            <person name="Namasivayam S."/>
            <person name="Swapna L.S."/>
            <person name="Hadjithomas M."/>
            <person name="Karamycheva S."/>
            <person name="Pinney D."/>
            <person name="Brunk B.P."/>
            <person name="Ajioka J.W."/>
            <person name="Ajzenberg D."/>
            <person name="Boothroyd J.C."/>
            <person name="Boyle J.P."/>
            <person name="Darde M.L."/>
            <person name="Diaz-Miranda M.A."/>
            <person name="Dubey J.P."/>
            <person name="Fritz H.M."/>
            <person name="Gennari S.M."/>
            <person name="Gregory B.D."/>
            <person name="Kim K."/>
            <person name="Saeij J.P."/>
            <person name="Su C."/>
            <person name="White M.W."/>
            <person name="Zhu X.Q."/>
            <person name="Howe D.K."/>
            <person name="Rosenthal B.M."/>
            <person name="Grigg M.E."/>
            <person name="Parkinson J."/>
            <person name="Liu L."/>
            <person name="Kissinger J.C."/>
            <person name="Roos D.S."/>
            <person name="Sibley L.D."/>
        </authorList>
    </citation>
    <scope>NUCLEOTIDE SEQUENCE [LARGE SCALE GENOMIC DNA]</scope>
    <source>
        <strain evidence="4 5">TgCATBr9</strain>
    </source>
</reference>
<keyword evidence="2" id="KW-0472">Membrane</keyword>
<comment type="caution">
    <text evidence="4">The sequence shown here is derived from an EMBL/GenBank/DDBJ whole genome shotgun (WGS) entry which is preliminary data.</text>
</comment>
<evidence type="ECO:0000259" key="3">
    <source>
        <dbReference type="Pfam" id="PF15477"/>
    </source>
</evidence>
<feature type="compositionally biased region" description="Basic and acidic residues" evidence="1">
    <location>
        <begin position="562"/>
        <end position="581"/>
    </location>
</feature>
<evidence type="ECO:0000313" key="5">
    <source>
        <dbReference type="Proteomes" id="UP000244488"/>
    </source>
</evidence>
<accession>A0A2T6II96</accession>
<sequence length="865" mass="96091">MRRGSPFSVLFPVDASLLQSKGLLLARLIFSQLRSARIERDEGAGGYRKFFLAFCCFFITSSSPTILRVCLSVRVFAKWKERRESREKNQRLSSPCIRLGYRVVRFSFPRDGRLPSLFFSCPCLPNLFQDFSGERQRRADSATPSSLLSFQAERFSHLRAVRAFLGCIYTRSFSSVASVFMSWPVRFFLFFRNGKPRLADEDFRIPGAFPHLVFSRRLPSVSFLPAFLVFLLPLLSSCPVHPGCFLSPFLSCSPVDRHSFLVLSPPFFLFTFLPFRLFSSLCLPCTSLSPSSLFSLLSAPALAAAVVPSPPHSSSVSAASVFRVRRGERASWILLHVVFLFAEENGFPRRVRGRKASDAVLAPGLPEDVRDRPELGCGWHSFASCVDLSQACRALCLLGKRCHTKTSNAERRQNTRARRLPQRSQRAQCLLESLSLQIGQCVQRQSFFPTPRAECGQWHFHQRKTHARGVQRSCRLGRRHRLCRLSPQIQSPLSDLRIASSSCAEPELSTLRSSLCPSTRRPEPPSSSLPCIAPRSRSESPRGSSKLGTKSESHASSSHSSSTRETRAYSRSRSREGDERRGRRRSRWSSRQEKKKKAPSRSPSRSSSRSSRSSRRSRKKRSGWTDASSEEKKREELDAQMNEIIANAQSAKAKQDAEKRMQSALDASLQAGALTNPMNSAGLNLTIGRGLSLLNCGTPAAVAQRAAQAAADRLLSPSPLAQAAVLNLLASNPGLAGLVGASQAPTSSGLSVQEKRKLLWGKKSEKESEKEKAGEDSENGKDEKVVDPNRYSLSFRGDEEKKHKFLKLMGFKGEAQQPQPSTAAVTTAGKEALDSAAQQKMNSELEFQYFQGIKRKDGRKTGLGL</sequence>
<proteinExistence type="predicted"/>
<feature type="transmembrane region" description="Helical" evidence="2">
    <location>
        <begin position="50"/>
        <end position="77"/>
    </location>
</feature>
<dbReference type="VEuPathDB" id="ToxoDB:TGBR9_235740"/>
<feature type="region of interest" description="Disordered" evidence="1">
    <location>
        <begin position="511"/>
        <end position="635"/>
    </location>
</feature>
<keyword evidence="2" id="KW-1133">Transmembrane helix</keyword>